<organism evidence="1 2">
    <name type="scientific">Lacibacter cauensis</name>
    <dbReference type="NCBI Taxonomy" id="510947"/>
    <lineage>
        <taxon>Bacteria</taxon>
        <taxon>Pseudomonadati</taxon>
        <taxon>Bacteroidota</taxon>
        <taxon>Chitinophagia</taxon>
        <taxon>Chitinophagales</taxon>
        <taxon>Chitinophagaceae</taxon>
        <taxon>Lacibacter</taxon>
    </lineage>
</organism>
<dbReference type="OrthoDB" id="848920at2"/>
<dbReference type="RefSeq" id="WP_144886428.1">
    <property type="nucleotide sequence ID" value="NZ_VLLE01000004.1"/>
</dbReference>
<reference evidence="1 2" key="1">
    <citation type="journal article" date="2015" name="Stand. Genomic Sci.">
        <title>Genomic Encyclopedia of Bacterial and Archaeal Type Strains, Phase III: the genomes of soil and plant-associated and newly described type strains.</title>
        <authorList>
            <person name="Whitman W.B."/>
            <person name="Woyke T."/>
            <person name="Klenk H.P."/>
            <person name="Zhou Y."/>
            <person name="Lilburn T.G."/>
            <person name="Beck B.J."/>
            <person name="De Vos P."/>
            <person name="Vandamme P."/>
            <person name="Eisen J.A."/>
            <person name="Garrity G."/>
            <person name="Hugenholtz P."/>
            <person name="Kyrpides N.C."/>
        </authorList>
    </citation>
    <scope>NUCLEOTIDE SEQUENCE [LARGE SCALE GENOMIC DNA]</scope>
    <source>
        <strain evidence="1 2">CGMCC 1.7271</strain>
    </source>
</reference>
<dbReference type="Proteomes" id="UP000316167">
    <property type="component" value="Unassembled WGS sequence"/>
</dbReference>
<protein>
    <recommendedName>
        <fullName evidence="3">Lipoprotein</fullName>
    </recommendedName>
</protein>
<dbReference type="EMBL" id="VLLE01000004">
    <property type="protein sequence ID" value="TWI81223.1"/>
    <property type="molecule type" value="Genomic_DNA"/>
</dbReference>
<dbReference type="AlphaFoldDB" id="A0A562SJF5"/>
<evidence type="ECO:0000313" key="2">
    <source>
        <dbReference type="Proteomes" id="UP000316167"/>
    </source>
</evidence>
<accession>A0A562SJF5</accession>
<dbReference type="PROSITE" id="PS51257">
    <property type="entry name" value="PROKAR_LIPOPROTEIN"/>
    <property type="match status" value="1"/>
</dbReference>
<name>A0A562SJF5_9BACT</name>
<comment type="caution">
    <text evidence="1">The sequence shown here is derived from an EMBL/GenBank/DDBJ whole genome shotgun (WGS) entry which is preliminary data.</text>
</comment>
<evidence type="ECO:0000313" key="1">
    <source>
        <dbReference type="EMBL" id="TWI81223.1"/>
    </source>
</evidence>
<keyword evidence="2" id="KW-1185">Reference proteome</keyword>
<proteinExistence type="predicted"/>
<gene>
    <name evidence="1" type="ORF">IQ13_2239</name>
</gene>
<sequence length="323" mass="37697">MRRLLPFIALAFFTSCSVYTPGQYLNPPVNSLSNIPLRAHTNEVDVFFNNEKPGKPYYRVKMVEVQGDPLLSSDQMLKRLQEQAKKEGIDALLITDIGKQSNTTTTLPAGDGVIAYQKLVALGLKYKDRITYMNQILKEQMVNLWPDDNPEPKQFSIHFNLNGQLLPFKDEFTKKFFNNELYCFEDENTVYAPLTNWAYHLDTLNHFFAKKMIENNVTLIQSRFQLVGGDNLGATIKIKKPGTEMFDQFELERYYSSSSALPYERKLRKRKAKTYEWEEEITYRTDGLPDTIKRYRISNGRRLLYFEIENIYHTTNDLPEAEF</sequence>
<evidence type="ECO:0008006" key="3">
    <source>
        <dbReference type="Google" id="ProtNLM"/>
    </source>
</evidence>